<evidence type="ECO:0000256" key="6">
    <source>
        <dbReference type="ARBA" id="ARBA00022737"/>
    </source>
</evidence>
<dbReference type="InterPro" id="IPR011009">
    <property type="entry name" value="Kinase-like_dom_sf"/>
</dbReference>
<evidence type="ECO:0000256" key="14">
    <source>
        <dbReference type="SAM" id="Phobius"/>
    </source>
</evidence>
<dbReference type="FunFam" id="3.80.10.10:FF:000129">
    <property type="entry name" value="Leucine-rich repeat receptor-like kinase"/>
    <property type="match status" value="1"/>
</dbReference>
<keyword evidence="5" id="KW-0732">Signal</keyword>
<evidence type="ECO:0000313" key="16">
    <source>
        <dbReference type="EMBL" id="RLN29172.1"/>
    </source>
</evidence>
<feature type="compositionally biased region" description="Polar residues" evidence="13">
    <location>
        <begin position="309"/>
        <end position="328"/>
    </location>
</feature>
<evidence type="ECO:0000256" key="8">
    <source>
        <dbReference type="ARBA" id="ARBA00022777"/>
    </source>
</evidence>
<feature type="domain" description="Protein kinase" evidence="15">
    <location>
        <begin position="350"/>
        <end position="603"/>
    </location>
</feature>
<dbReference type="PROSITE" id="PS51450">
    <property type="entry name" value="LRR"/>
    <property type="match status" value="1"/>
</dbReference>
<dbReference type="PROSITE" id="PS00107">
    <property type="entry name" value="PROTEIN_KINASE_ATP"/>
    <property type="match status" value="1"/>
</dbReference>
<evidence type="ECO:0000256" key="9">
    <source>
        <dbReference type="ARBA" id="ARBA00022840"/>
    </source>
</evidence>
<keyword evidence="3" id="KW-0808">Transferase</keyword>
<feature type="transmembrane region" description="Helical" evidence="14">
    <location>
        <begin position="277"/>
        <end position="300"/>
    </location>
</feature>
<dbReference type="GO" id="GO:0005524">
    <property type="term" value="F:ATP binding"/>
    <property type="evidence" value="ECO:0007669"/>
    <property type="project" value="UniProtKB-UniRule"/>
</dbReference>
<dbReference type="OrthoDB" id="2017114at2759"/>
<dbReference type="EMBL" id="PQIB02000003">
    <property type="protein sequence ID" value="RLN29172.1"/>
    <property type="molecule type" value="Genomic_DNA"/>
</dbReference>
<keyword evidence="17" id="KW-1185">Reference proteome</keyword>
<keyword evidence="4 14" id="KW-0812">Transmembrane</keyword>
<dbReference type="Gene3D" id="1.10.510.10">
    <property type="entry name" value="Transferase(Phosphotransferase) domain 1"/>
    <property type="match status" value="1"/>
</dbReference>
<keyword evidence="8" id="KW-0418">Kinase</keyword>
<dbReference type="PANTHER" id="PTHR45631:SF91">
    <property type="entry name" value="PROTEIN KINASE DOMAIN-CONTAINING PROTEIN"/>
    <property type="match status" value="1"/>
</dbReference>
<evidence type="ECO:0000256" key="1">
    <source>
        <dbReference type="ARBA" id="ARBA00004162"/>
    </source>
</evidence>
<keyword evidence="11 14" id="KW-0472">Membrane</keyword>
<dbReference type="SUPFAM" id="SSF52058">
    <property type="entry name" value="L domain-like"/>
    <property type="match status" value="1"/>
</dbReference>
<dbReference type="FunFam" id="3.30.200.20:FF:000394">
    <property type="entry name" value="Leucine-rich repeat receptor-like protein kinase"/>
    <property type="match status" value="1"/>
</dbReference>
<evidence type="ECO:0000256" key="7">
    <source>
        <dbReference type="ARBA" id="ARBA00022741"/>
    </source>
</evidence>
<dbReference type="Gene3D" id="3.80.10.10">
    <property type="entry name" value="Ribonuclease Inhibitor"/>
    <property type="match status" value="1"/>
</dbReference>
<evidence type="ECO:0000256" key="13">
    <source>
        <dbReference type="SAM" id="MobiDB-lite"/>
    </source>
</evidence>
<gene>
    <name evidence="16" type="ORF">C2845_PM05G31570</name>
</gene>
<evidence type="ECO:0000256" key="11">
    <source>
        <dbReference type="ARBA" id="ARBA00023136"/>
    </source>
</evidence>
<keyword evidence="6" id="KW-0677">Repeat</keyword>
<dbReference type="GO" id="GO:0005886">
    <property type="term" value="C:plasma membrane"/>
    <property type="evidence" value="ECO:0007669"/>
    <property type="project" value="UniProtKB-SubCell"/>
</dbReference>
<dbReference type="InterPro" id="IPR001611">
    <property type="entry name" value="Leu-rich_rpt"/>
</dbReference>
<feature type="binding site" evidence="12">
    <location>
        <position position="378"/>
    </location>
    <ligand>
        <name>ATP</name>
        <dbReference type="ChEBI" id="CHEBI:30616"/>
    </ligand>
</feature>
<dbReference type="InterPro" id="IPR032675">
    <property type="entry name" value="LRR_dom_sf"/>
</dbReference>
<dbReference type="PRINTS" id="PR00019">
    <property type="entry name" value="LEURICHRPT"/>
</dbReference>
<evidence type="ECO:0000256" key="2">
    <source>
        <dbReference type="ARBA" id="ARBA00022614"/>
    </source>
</evidence>
<comment type="caution">
    <text evidence="16">The sequence shown here is derived from an EMBL/GenBank/DDBJ whole genome shotgun (WGS) entry which is preliminary data.</text>
</comment>
<evidence type="ECO:0000256" key="5">
    <source>
        <dbReference type="ARBA" id="ARBA00022729"/>
    </source>
</evidence>
<dbReference type="Pfam" id="PF13855">
    <property type="entry name" value="LRR_8"/>
    <property type="match status" value="1"/>
</dbReference>
<dbReference type="PROSITE" id="PS50011">
    <property type="entry name" value="PROTEIN_KINASE_DOM"/>
    <property type="match status" value="1"/>
</dbReference>
<dbReference type="InterPro" id="IPR024788">
    <property type="entry name" value="Malectin-like_Carb-bd_dom"/>
</dbReference>
<feature type="region of interest" description="Disordered" evidence="13">
    <location>
        <begin position="309"/>
        <end position="333"/>
    </location>
</feature>
<dbReference type="Gene3D" id="3.30.200.20">
    <property type="entry name" value="Phosphorylase Kinase, domain 1"/>
    <property type="match status" value="1"/>
</dbReference>
<accession>A0A3L6SXI5</accession>
<evidence type="ECO:0000259" key="15">
    <source>
        <dbReference type="PROSITE" id="PS50011"/>
    </source>
</evidence>
<sequence length="610" mass="66932">MAAPSAVMQTAITPLNASKIIEFSWDAVPNHAYPAPRYISIFHFAELQSLDANATRQFYITINGKTFGRLPLTPYHLFTDVLYNTEPHWGFNQYNVTLNATANSTLPPVINAAEIFSVISTASVGTYAQDAVSAITAIKANYQLTKKNWMGDPCIPKTLAWDGLSCSNDTSDPPRITTLNLSSSGLSGAISLYFSKLTRVEYLDLSHNNLTGSIPDVLSQLSSLKVIDLTGNHLSGSIPSGLLKKIQNGSLKLRYGDNPNLCSNGDSCQLTRKKSSAVYIAVPIVAFVVVATLVLLLCLLRRKKASPESSVKPQSEVTDARPRSQNGNAHGLPQLENRRFTYKELEAITNNFKRVLGRGGFGSVYDGFLEDGTQVAVKLRSESSNQGVREFLTEAQTLTKIHHKNLVSLIGYCKDGEYLALVYEYMSEGTLEDKLRGLEYLHKACSPAFVHRDVKTSNILLNANLEAKIADFGLLKAFRRVDDTHVSTDRVVGTHRYLAPEYAAALQLTEKSDVYSFGVVLLEVITGRQPILRCPEPTSVVQWARQRLARGDIEGVVDAGLPRGGYDAGAAWKADDVALRCTAQAPAQRPTMTDVVARLQECLELEEGRR</sequence>
<dbReference type="AlphaFoldDB" id="A0A3L6SXI5"/>
<evidence type="ECO:0000256" key="3">
    <source>
        <dbReference type="ARBA" id="ARBA00022679"/>
    </source>
</evidence>
<protein>
    <recommendedName>
        <fullName evidence="15">Protein kinase domain-containing protein</fullName>
    </recommendedName>
</protein>
<keyword evidence="2" id="KW-0433">Leucine-rich repeat</keyword>
<evidence type="ECO:0000256" key="4">
    <source>
        <dbReference type="ARBA" id="ARBA00022692"/>
    </source>
</evidence>
<keyword evidence="7 12" id="KW-0547">Nucleotide-binding</keyword>
<dbReference type="InterPro" id="IPR008271">
    <property type="entry name" value="Ser/Thr_kinase_AS"/>
</dbReference>
<dbReference type="InterPro" id="IPR000719">
    <property type="entry name" value="Prot_kinase_dom"/>
</dbReference>
<dbReference type="Pfam" id="PF00069">
    <property type="entry name" value="Pkinase"/>
    <property type="match status" value="1"/>
</dbReference>
<evidence type="ECO:0000313" key="17">
    <source>
        <dbReference type="Proteomes" id="UP000275267"/>
    </source>
</evidence>
<keyword evidence="10 14" id="KW-1133">Transmembrane helix</keyword>
<dbReference type="STRING" id="4540.A0A3L6SXI5"/>
<organism evidence="16 17">
    <name type="scientific">Panicum miliaceum</name>
    <name type="common">Proso millet</name>
    <name type="synonym">Broomcorn millet</name>
    <dbReference type="NCBI Taxonomy" id="4540"/>
    <lineage>
        <taxon>Eukaryota</taxon>
        <taxon>Viridiplantae</taxon>
        <taxon>Streptophyta</taxon>
        <taxon>Embryophyta</taxon>
        <taxon>Tracheophyta</taxon>
        <taxon>Spermatophyta</taxon>
        <taxon>Magnoliopsida</taxon>
        <taxon>Liliopsida</taxon>
        <taxon>Poales</taxon>
        <taxon>Poaceae</taxon>
        <taxon>PACMAD clade</taxon>
        <taxon>Panicoideae</taxon>
        <taxon>Panicodae</taxon>
        <taxon>Paniceae</taxon>
        <taxon>Panicinae</taxon>
        <taxon>Panicum</taxon>
        <taxon>Panicum sect. Panicum</taxon>
    </lineage>
</organism>
<dbReference type="PROSITE" id="PS00108">
    <property type="entry name" value="PROTEIN_KINASE_ST"/>
    <property type="match status" value="1"/>
</dbReference>
<keyword evidence="9 12" id="KW-0067">ATP-binding</keyword>
<dbReference type="InterPro" id="IPR017441">
    <property type="entry name" value="Protein_kinase_ATP_BS"/>
</dbReference>
<dbReference type="GO" id="GO:0004672">
    <property type="term" value="F:protein kinase activity"/>
    <property type="evidence" value="ECO:0007669"/>
    <property type="project" value="InterPro"/>
</dbReference>
<evidence type="ECO:0000256" key="10">
    <source>
        <dbReference type="ARBA" id="ARBA00022989"/>
    </source>
</evidence>
<reference evidence="17" key="1">
    <citation type="journal article" date="2019" name="Nat. Commun.">
        <title>The genome of broomcorn millet.</title>
        <authorList>
            <person name="Zou C."/>
            <person name="Miki D."/>
            <person name="Li D."/>
            <person name="Tang Q."/>
            <person name="Xiao L."/>
            <person name="Rajput S."/>
            <person name="Deng P."/>
            <person name="Jia W."/>
            <person name="Huang R."/>
            <person name="Zhang M."/>
            <person name="Sun Y."/>
            <person name="Hu J."/>
            <person name="Fu X."/>
            <person name="Schnable P.S."/>
            <person name="Li F."/>
            <person name="Zhang H."/>
            <person name="Feng B."/>
            <person name="Zhu X."/>
            <person name="Liu R."/>
            <person name="Schnable J.C."/>
            <person name="Zhu J.-K."/>
            <person name="Zhang H."/>
        </authorList>
    </citation>
    <scope>NUCLEOTIDE SEQUENCE [LARGE SCALE GENOMIC DNA]</scope>
</reference>
<dbReference type="PANTHER" id="PTHR45631">
    <property type="entry name" value="OS07G0107800 PROTEIN-RELATED"/>
    <property type="match status" value="1"/>
</dbReference>
<comment type="subcellular location">
    <subcellularLocation>
        <location evidence="1">Cell membrane</location>
        <topology evidence="1">Single-pass membrane protein</topology>
    </subcellularLocation>
</comment>
<dbReference type="Proteomes" id="UP000275267">
    <property type="component" value="Unassembled WGS sequence"/>
</dbReference>
<name>A0A3L6SXI5_PANMI</name>
<dbReference type="SUPFAM" id="SSF56112">
    <property type="entry name" value="Protein kinase-like (PK-like)"/>
    <property type="match status" value="1"/>
</dbReference>
<dbReference type="SMART" id="SM00220">
    <property type="entry name" value="S_TKc"/>
    <property type="match status" value="1"/>
</dbReference>
<proteinExistence type="predicted"/>
<evidence type="ECO:0000256" key="12">
    <source>
        <dbReference type="PROSITE-ProRule" id="PRU10141"/>
    </source>
</evidence>
<dbReference type="Pfam" id="PF12819">
    <property type="entry name" value="Malectin_like"/>
    <property type="match status" value="1"/>
</dbReference>